<feature type="transmembrane region" description="Helical" evidence="7">
    <location>
        <begin position="82"/>
        <end position="102"/>
    </location>
</feature>
<keyword evidence="3" id="KW-1003">Cell membrane</keyword>
<evidence type="ECO:0000313" key="8">
    <source>
        <dbReference type="EMBL" id="MCX2837185.1"/>
    </source>
</evidence>
<sequence>MSHYEAPIRKPLVLGDKTYHDVTVDVAAPVEGRANKSWWIVFSIALVAFLWGLGCIIYTVSTGIGTWGLNRTVGWAWDITNFVWWVGIGHAGTLISAVLLLFRQKWRMAINRSAEAMTIFSVVQAGLFPIIHMGRPWLAYWVLPIPNQFGSLWVNFNSPLLWDVFAISTYLSVSLVFWWTGLLPDFAMIRDRAVKPFQKHIYGILSFGWSGRAKDWQRFEEVSLVLAGLATPLVLSVHTIVSFDFATSVIPGWHTTIFPPYFVAGAIFSGFAMVNTLLIIMRKVSNLEDYITIQHIELMNIVIMITGSIVGVAYITELFMAWYSGVEYEQYAFLNRATGPYWWAYWSMMTCNVFSPQFMWFKKLRTSIMFSFFISIVVNIGMWFERFVIIVTSLHRDYLPSSWTMFSPTFVDIGIFIGTIGFFFVLFLLYARTFPVIAQAEVKTILKASGDRYKKLRAEHGDHVDHVNPNPVGKEPAVNKAEGWIKRGEFEAKREHEPTTHTEGLTNSEIDRDKIDEMLHRIGIFDPGTESADDLQKLNGVGPVMEQRLHQVGIYTYAQVSNLSFEDYTLLDRVIENFPTADNRGDWNQQANELKSK</sequence>
<evidence type="ECO:0000256" key="2">
    <source>
        <dbReference type="ARBA" id="ARBA00008929"/>
    </source>
</evidence>
<protein>
    <submittedName>
        <fullName evidence="8">Polysulfide reductase NrfD</fullName>
    </submittedName>
</protein>
<dbReference type="GO" id="GO:0005886">
    <property type="term" value="C:plasma membrane"/>
    <property type="evidence" value="ECO:0007669"/>
    <property type="project" value="UniProtKB-SubCell"/>
</dbReference>
<organism evidence="8 9">
    <name type="scientific">Salinimicrobium profundisediminis</name>
    <dbReference type="NCBI Taxonomy" id="2994553"/>
    <lineage>
        <taxon>Bacteria</taxon>
        <taxon>Pseudomonadati</taxon>
        <taxon>Bacteroidota</taxon>
        <taxon>Flavobacteriia</taxon>
        <taxon>Flavobacteriales</taxon>
        <taxon>Flavobacteriaceae</taxon>
        <taxon>Salinimicrobium</taxon>
    </lineage>
</organism>
<feature type="transmembrane region" description="Helical" evidence="7">
    <location>
        <begin position="38"/>
        <end position="62"/>
    </location>
</feature>
<dbReference type="Proteomes" id="UP001148482">
    <property type="component" value="Unassembled WGS sequence"/>
</dbReference>
<feature type="transmembrane region" description="Helical" evidence="7">
    <location>
        <begin position="410"/>
        <end position="431"/>
    </location>
</feature>
<keyword evidence="4 7" id="KW-0812">Transmembrane</keyword>
<keyword evidence="6 7" id="KW-0472">Membrane</keyword>
<evidence type="ECO:0000256" key="7">
    <source>
        <dbReference type="SAM" id="Phobius"/>
    </source>
</evidence>
<evidence type="ECO:0000256" key="3">
    <source>
        <dbReference type="ARBA" id="ARBA00022475"/>
    </source>
</evidence>
<comment type="subcellular location">
    <subcellularLocation>
        <location evidence="1">Cell membrane</location>
        <topology evidence="1">Multi-pass membrane protein</topology>
    </subcellularLocation>
</comment>
<dbReference type="Gene3D" id="1.10.150.20">
    <property type="entry name" value="5' to 3' exonuclease, C-terminal subdomain"/>
    <property type="match status" value="1"/>
</dbReference>
<feature type="transmembrane region" description="Helical" evidence="7">
    <location>
        <begin position="301"/>
        <end position="323"/>
    </location>
</feature>
<evidence type="ECO:0000256" key="6">
    <source>
        <dbReference type="ARBA" id="ARBA00023136"/>
    </source>
</evidence>
<keyword evidence="9" id="KW-1185">Reference proteome</keyword>
<comment type="caution">
    <text evidence="8">The sequence shown here is derived from an EMBL/GenBank/DDBJ whole genome shotgun (WGS) entry which is preliminary data.</text>
</comment>
<evidence type="ECO:0000256" key="5">
    <source>
        <dbReference type="ARBA" id="ARBA00022989"/>
    </source>
</evidence>
<dbReference type="RefSeq" id="WP_266068389.1">
    <property type="nucleotide sequence ID" value="NZ_JAPJDA010000004.1"/>
</dbReference>
<dbReference type="PANTHER" id="PTHR43044">
    <property type="match status" value="1"/>
</dbReference>
<keyword evidence="5 7" id="KW-1133">Transmembrane helix</keyword>
<feature type="transmembrane region" description="Helical" evidence="7">
    <location>
        <begin position="222"/>
        <end position="241"/>
    </location>
</feature>
<evidence type="ECO:0000313" key="9">
    <source>
        <dbReference type="Proteomes" id="UP001148482"/>
    </source>
</evidence>
<evidence type="ECO:0000256" key="4">
    <source>
        <dbReference type="ARBA" id="ARBA00022692"/>
    </source>
</evidence>
<dbReference type="AlphaFoldDB" id="A0A9X3HZQ5"/>
<accession>A0A9X3HZQ5</accession>
<name>A0A9X3HZQ5_9FLAO</name>
<proteinExistence type="inferred from homology"/>
<gene>
    <name evidence="8" type="primary">nrfD</name>
    <name evidence="8" type="ORF">OQ279_03395</name>
</gene>
<dbReference type="InterPro" id="IPR005614">
    <property type="entry name" value="NrfD-like"/>
</dbReference>
<dbReference type="Pfam" id="PF03916">
    <property type="entry name" value="NrfD"/>
    <property type="match status" value="1"/>
</dbReference>
<reference evidence="8" key="1">
    <citation type="submission" date="2022-11" db="EMBL/GenBank/DDBJ databases">
        <title>Salinimicrobium profundisediminis sp. nov., isolated from deep-sea sediment of the Mariana Trench.</title>
        <authorList>
            <person name="Fu H."/>
        </authorList>
    </citation>
    <scope>NUCLEOTIDE SEQUENCE</scope>
    <source>
        <strain evidence="8">MT39</strain>
    </source>
</reference>
<dbReference type="EMBL" id="JAPJDA010000004">
    <property type="protein sequence ID" value="MCX2837185.1"/>
    <property type="molecule type" value="Genomic_DNA"/>
</dbReference>
<evidence type="ECO:0000256" key="1">
    <source>
        <dbReference type="ARBA" id="ARBA00004651"/>
    </source>
</evidence>
<feature type="transmembrane region" description="Helical" evidence="7">
    <location>
        <begin position="343"/>
        <end position="361"/>
    </location>
</feature>
<dbReference type="PANTHER" id="PTHR43044:SF2">
    <property type="entry name" value="POLYSULPHIDE REDUCTASE NRFD"/>
    <property type="match status" value="1"/>
</dbReference>
<feature type="transmembrane region" description="Helical" evidence="7">
    <location>
        <begin position="368"/>
        <end position="390"/>
    </location>
</feature>
<feature type="transmembrane region" description="Helical" evidence="7">
    <location>
        <begin position="261"/>
        <end position="280"/>
    </location>
</feature>
<feature type="transmembrane region" description="Helical" evidence="7">
    <location>
        <begin position="114"/>
        <end position="134"/>
    </location>
</feature>
<feature type="transmembrane region" description="Helical" evidence="7">
    <location>
        <begin position="160"/>
        <end position="182"/>
    </location>
</feature>
<comment type="similarity">
    <text evidence="2">Belongs to the NrfD family.</text>
</comment>